<dbReference type="InterPro" id="IPR013149">
    <property type="entry name" value="ADH-like_C"/>
</dbReference>
<protein>
    <recommendedName>
        <fullName evidence="8">Enoyl reductase (ER) domain-containing protein</fullName>
    </recommendedName>
</protein>
<comment type="similarity">
    <text evidence="2 7">Belongs to the zinc-containing alcohol dehydrogenase family.</text>
</comment>
<name>A0AA36NFC4_9DINO</name>
<dbReference type="PANTHER" id="PTHR43161:SF9">
    <property type="entry name" value="SORBITOL DEHYDROGENASE"/>
    <property type="match status" value="1"/>
</dbReference>
<evidence type="ECO:0000256" key="7">
    <source>
        <dbReference type="RuleBase" id="RU361277"/>
    </source>
</evidence>
<evidence type="ECO:0000313" key="10">
    <source>
        <dbReference type="Proteomes" id="UP001178507"/>
    </source>
</evidence>
<evidence type="ECO:0000256" key="1">
    <source>
        <dbReference type="ARBA" id="ARBA00001947"/>
    </source>
</evidence>
<dbReference type="InterPro" id="IPR013154">
    <property type="entry name" value="ADH-like_N"/>
</dbReference>
<dbReference type="PROSITE" id="PS00059">
    <property type="entry name" value="ADH_ZINC"/>
    <property type="match status" value="1"/>
</dbReference>
<dbReference type="EMBL" id="CAUJNA010003827">
    <property type="protein sequence ID" value="CAJ1410570.1"/>
    <property type="molecule type" value="Genomic_DNA"/>
</dbReference>
<dbReference type="Gene3D" id="3.40.50.720">
    <property type="entry name" value="NAD(P)-binding Rossmann-like Domain"/>
    <property type="match status" value="1"/>
</dbReference>
<dbReference type="Gene3D" id="3.90.180.10">
    <property type="entry name" value="Medium-chain alcohol dehydrogenases, catalytic domain"/>
    <property type="match status" value="1"/>
</dbReference>
<dbReference type="PANTHER" id="PTHR43161">
    <property type="entry name" value="SORBITOL DEHYDROGENASE"/>
    <property type="match status" value="1"/>
</dbReference>
<dbReference type="SUPFAM" id="SSF50129">
    <property type="entry name" value="GroES-like"/>
    <property type="match status" value="1"/>
</dbReference>
<feature type="domain" description="Enoyl reductase (ER)" evidence="8">
    <location>
        <begin position="18"/>
        <end position="360"/>
    </location>
</feature>
<keyword evidence="10" id="KW-1185">Reference proteome</keyword>
<reference evidence="9" key="1">
    <citation type="submission" date="2023-08" db="EMBL/GenBank/DDBJ databases">
        <authorList>
            <person name="Chen Y."/>
            <person name="Shah S."/>
            <person name="Dougan E. K."/>
            <person name="Thang M."/>
            <person name="Chan C."/>
        </authorList>
    </citation>
    <scope>NUCLEOTIDE SEQUENCE</scope>
</reference>
<evidence type="ECO:0000256" key="3">
    <source>
        <dbReference type="ARBA" id="ARBA00022723"/>
    </source>
</evidence>
<dbReference type="InterPro" id="IPR020843">
    <property type="entry name" value="ER"/>
</dbReference>
<dbReference type="InterPro" id="IPR011032">
    <property type="entry name" value="GroES-like_sf"/>
</dbReference>
<dbReference type="Pfam" id="PF00107">
    <property type="entry name" value="ADH_zinc_N"/>
    <property type="match status" value="1"/>
</dbReference>
<dbReference type="AlphaFoldDB" id="A0AA36NFC4"/>
<evidence type="ECO:0000256" key="2">
    <source>
        <dbReference type="ARBA" id="ARBA00008072"/>
    </source>
</evidence>
<dbReference type="GO" id="GO:0003939">
    <property type="term" value="F:L-iditol 2-dehydrogenase (NAD+) activity"/>
    <property type="evidence" value="ECO:0007669"/>
    <property type="project" value="TreeGrafter"/>
</dbReference>
<comment type="cofactor">
    <cofactor evidence="1 7">
        <name>Zn(2+)</name>
        <dbReference type="ChEBI" id="CHEBI:29105"/>
    </cofactor>
</comment>
<dbReference type="Pfam" id="PF08240">
    <property type="entry name" value="ADH_N"/>
    <property type="match status" value="1"/>
</dbReference>
<dbReference type="Proteomes" id="UP001178507">
    <property type="component" value="Unassembled WGS sequence"/>
</dbReference>
<keyword evidence="4 7" id="KW-0862">Zinc</keyword>
<dbReference type="InterPro" id="IPR045306">
    <property type="entry name" value="SDH-like"/>
</dbReference>
<evidence type="ECO:0000256" key="6">
    <source>
        <dbReference type="ARBA" id="ARBA00023027"/>
    </source>
</evidence>
<evidence type="ECO:0000313" key="9">
    <source>
        <dbReference type="EMBL" id="CAJ1410570.1"/>
    </source>
</evidence>
<dbReference type="InterPro" id="IPR002328">
    <property type="entry name" value="ADH_Zn_CS"/>
</dbReference>
<dbReference type="CDD" id="cd05285">
    <property type="entry name" value="sorbitol_DH"/>
    <property type="match status" value="1"/>
</dbReference>
<evidence type="ECO:0000256" key="5">
    <source>
        <dbReference type="ARBA" id="ARBA00023002"/>
    </source>
</evidence>
<keyword evidence="5" id="KW-0560">Oxidoreductase</keyword>
<dbReference type="SUPFAM" id="SSF51735">
    <property type="entry name" value="NAD(P)-binding Rossmann-fold domains"/>
    <property type="match status" value="1"/>
</dbReference>
<sequence length="370" mass="39476">MAGYNDMPDEVVDVAVLEDLRTIRLRKRPLGAPKADEVQLQMNCVGICGSDMAYWSKGMAGGFVPLDFSEEGLGQGYCGQMGHECSGTVRAKGAQVTNLEVGDRVALEPGVPCSDCKLCRLGRYNLCPKMRFIGSAVNRVPGALCRKFNHKASYCYKLPPNVSLQEGAMLEPLCVSLQGVTRAKVGPGHHVFVSGAGPIGLMTAMCAKAAGAATVTVTDMVDAKLEKAKEIGADFTLRADTPNLAQALERLIGEQFDMSFECCGVPAALNSCIQVTIPGGVVCVVANLPQSIPLDLQTAVRHEVDIIGVYRYCNLYPRALALVASGKINLQPLISKSFPLEEAQKAFEHFASGEPIKVLIQANAPEDCAV</sequence>
<keyword evidence="6" id="KW-0520">NAD</keyword>
<dbReference type="GO" id="GO:0006062">
    <property type="term" value="P:sorbitol catabolic process"/>
    <property type="evidence" value="ECO:0007669"/>
    <property type="project" value="TreeGrafter"/>
</dbReference>
<dbReference type="SMART" id="SM00829">
    <property type="entry name" value="PKS_ER"/>
    <property type="match status" value="1"/>
</dbReference>
<accession>A0AA36NFC4</accession>
<organism evidence="9 10">
    <name type="scientific">Effrenium voratum</name>
    <dbReference type="NCBI Taxonomy" id="2562239"/>
    <lineage>
        <taxon>Eukaryota</taxon>
        <taxon>Sar</taxon>
        <taxon>Alveolata</taxon>
        <taxon>Dinophyceae</taxon>
        <taxon>Suessiales</taxon>
        <taxon>Symbiodiniaceae</taxon>
        <taxon>Effrenium</taxon>
    </lineage>
</organism>
<proteinExistence type="inferred from homology"/>
<comment type="caution">
    <text evidence="9">The sequence shown here is derived from an EMBL/GenBank/DDBJ whole genome shotgun (WGS) entry which is preliminary data.</text>
</comment>
<gene>
    <name evidence="9" type="ORF">EVOR1521_LOCUS31371</name>
</gene>
<dbReference type="GO" id="GO:0008270">
    <property type="term" value="F:zinc ion binding"/>
    <property type="evidence" value="ECO:0007669"/>
    <property type="project" value="InterPro"/>
</dbReference>
<dbReference type="InterPro" id="IPR036291">
    <property type="entry name" value="NAD(P)-bd_dom_sf"/>
</dbReference>
<dbReference type="FunFam" id="3.40.50.720:FF:000068">
    <property type="entry name" value="Sorbitol dehydrogenase"/>
    <property type="match status" value="1"/>
</dbReference>
<evidence type="ECO:0000259" key="8">
    <source>
        <dbReference type="SMART" id="SM00829"/>
    </source>
</evidence>
<keyword evidence="3 7" id="KW-0479">Metal-binding</keyword>
<evidence type="ECO:0000256" key="4">
    <source>
        <dbReference type="ARBA" id="ARBA00022833"/>
    </source>
</evidence>